<dbReference type="InterPro" id="IPR036890">
    <property type="entry name" value="HATPase_C_sf"/>
</dbReference>
<name>A0A1V0U4V6_STRVN</name>
<keyword evidence="4" id="KW-0547">Nucleotide-binding</keyword>
<dbReference type="KEGG" id="svu:B1H20_01690"/>
<evidence type="ECO:0000256" key="1">
    <source>
        <dbReference type="ARBA" id="ARBA00022527"/>
    </source>
</evidence>
<dbReference type="STRING" id="1935.B1H20_01690"/>
<accession>A0A1V0U4V6</accession>
<dbReference type="Proteomes" id="UP000192445">
    <property type="component" value="Chromosome"/>
</dbReference>
<dbReference type="EMBL" id="CP020570">
    <property type="protein sequence ID" value="ARF60239.1"/>
    <property type="molecule type" value="Genomic_DNA"/>
</dbReference>
<dbReference type="SUPFAM" id="SSF55874">
    <property type="entry name" value="ATPase domain of HSP90 chaperone/DNA topoisomerase II/histidine kinase"/>
    <property type="match status" value="1"/>
</dbReference>
<dbReference type="PANTHER" id="PTHR35526:SF3">
    <property type="entry name" value="ANTI-SIGMA-F FACTOR RSBW"/>
    <property type="match status" value="1"/>
</dbReference>
<reference evidence="4 5" key="1">
    <citation type="submission" date="2017-03" db="EMBL/GenBank/DDBJ databases">
        <title>Complete Genome Sequence of a natural compounds producer, Streptomyces violaceus S21.</title>
        <authorList>
            <person name="Zhong C."/>
            <person name="Zhao Z."/>
            <person name="Fu J."/>
            <person name="Zong G."/>
            <person name="Qin R."/>
            <person name="Cao G."/>
        </authorList>
    </citation>
    <scope>NUCLEOTIDE SEQUENCE [LARGE SCALE GENOMIC DNA]</scope>
    <source>
        <strain evidence="4 5">S21</strain>
    </source>
</reference>
<dbReference type="PANTHER" id="PTHR35526">
    <property type="entry name" value="ANTI-SIGMA-F FACTOR RSBW-RELATED"/>
    <property type="match status" value="1"/>
</dbReference>
<sequence length="165" mass="17610">MSEIVSCAERAPDDGGVRGARSAHSWWVPRLPGGVPEARHRVQEAMRAWGEPAERIEAAALIVTELVTNAVRHTSTRRIRCRVLRSPGGVRICVWNRGRARIPSPAPPADSAGLPVGEAPAAADLEGDALDHLAEDGRGLLLVDALAARWGTRAALAGRLVWADL</sequence>
<dbReference type="AlphaFoldDB" id="A0A1V0U4V6"/>
<protein>
    <submittedName>
        <fullName evidence="4">ATP-binding protein</fullName>
    </submittedName>
</protein>
<dbReference type="CDD" id="cd16936">
    <property type="entry name" value="HATPase_RsbW-like"/>
    <property type="match status" value="1"/>
</dbReference>
<evidence type="ECO:0000313" key="5">
    <source>
        <dbReference type="Proteomes" id="UP000192445"/>
    </source>
</evidence>
<dbReference type="Gene3D" id="3.30.565.10">
    <property type="entry name" value="Histidine kinase-like ATPase, C-terminal domain"/>
    <property type="match status" value="1"/>
</dbReference>
<keyword evidence="1" id="KW-0418">Kinase</keyword>
<keyword evidence="1" id="KW-0808">Transferase</keyword>
<dbReference type="InterPro" id="IPR003594">
    <property type="entry name" value="HATPase_dom"/>
</dbReference>
<keyword evidence="1" id="KW-0723">Serine/threonine-protein kinase</keyword>
<evidence type="ECO:0000313" key="4">
    <source>
        <dbReference type="EMBL" id="ARF60239.1"/>
    </source>
</evidence>
<feature type="domain" description="Histidine kinase/HSP90-like ATPase" evidence="3">
    <location>
        <begin position="30"/>
        <end position="149"/>
    </location>
</feature>
<evidence type="ECO:0000259" key="3">
    <source>
        <dbReference type="Pfam" id="PF13581"/>
    </source>
</evidence>
<dbReference type="InterPro" id="IPR050267">
    <property type="entry name" value="Anti-sigma-factor_SerPK"/>
</dbReference>
<feature type="region of interest" description="Disordered" evidence="2">
    <location>
        <begin position="1"/>
        <end position="22"/>
    </location>
</feature>
<proteinExistence type="predicted"/>
<dbReference type="GO" id="GO:0004674">
    <property type="term" value="F:protein serine/threonine kinase activity"/>
    <property type="evidence" value="ECO:0007669"/>
    <property type="project" value="UniProtKB-KW"/>
</dbReference>
<gene>
    <name evidence="4" type="ORF">B1H20_01690</name>
</gene>
<organism evidence="4 5">
    <name type="scientific">Streptomyces violaceoruber</name>
    <dbReference type="NCBI Taxonomy" id="1935"/>
    <lineage>
        <taxon>Bacteria</taxon>
        <taxon>Bacillati</taxon>
        <taxon>Actinomycetota</taxon>
        <taxon>Actinomycetes</taxon>
        <taxon>Kitasatosporales</taxon>
        <taxon>Streptomycetaceae</taxon>
        <taxon>Streptomyces</taxon>
        <taxon>Streptomyces violaceoruber group</taxon>
    </lineage>
</organism>
<dbReference type="GO" id="GO:0005524">
    <property type="term" value="F:ATP binding"/>
    <property type="evidence" value="ECO:0007669"/>
    <property type="project" value="UniProtKB-KW"/>
</dbReference>
<dbReference type="OrthoDB" id="3527613at2"/>
<keyword evidence="4" id="KW-0067">ATP-binding</keyword>
<evidence type="ECO:0000256" key="2">
    <source>
        <dbReference type="SAM" id="MobiDB-lite"/>
    </source>
</evidence>
<dbReference type="Pfam" id="PF13581">
    <property type="entry name" value="HATPase_c_2"/>
    <property type="match status" value="1"/>
</dbReference>